<evidence type="ECO:0000313" key="1">
    <source>
        <dbReference type="EMBL" id="BAE32812.1"/>
    </source>
</evidence>
<dbReference type="AlphaFoldDB" id="Q3U3H4"/>
<reference evidence="1" key="1">
    <citation type="journal article" date="1999" name="Methods Enzymol.">
        <title>High-efficiency full-length cDNA cloning.</title>
        <authorList>
            <person name="Carninci P."/>
            <person name="Hayashizaki Y."/>
        </authorList>
    </citation>
    <scope>NUCLEOTIDE SEQUENCE</scope>
    <source>
        <strain evidence="1">NOD</strain>
    </source>
</reference>
<reference evidence="1" key="4">
    <citation type="journal article" date="2001" name="Nature">
        <title>Functional annotation of a full-length mouse cDNA collection.</title>
        <authorList>
            <consortium name="The RIKEN Genome Exploration Research Group Phase II Team and the FANTOM Consortium"/>
        </authorList>
    </citation>
    <scope>NUCLEOTIDE SEQUENCE</scope>
    <source>
        <strain evidence="1">NOD</strain>
    </source>
</reference>
<dbReference type="AGR" id="MGI:3642550"/>
<proteinExistence type="evidence at transcript level"/>
<reference evidence="1" key="3">
    <citation type="journal article" date="2000" name="Genome Res.">
        <title>RIKEN integrated sequence analysis (RISA) system--384-format sequencing pipeline with 384 multicapillary sequencer.</title>
        <authorList>
            <person name="Shibata K."/>
            <person name="Itoh M."/>
            <person name="Aizawa K."/>
            <person name="Nagaoka S."/>
            <person name="Sasaki N."/>
            <person name="Carninci P."/>
            <person name="Konno H."/>
            <person name="Akiyama J."/>
            <person name="Nishi K."/>
            <person name="Kitsunai T."/>
            <person name="Tashiro H."/>
            <person name="Itoh M."/>
            <person name="Sumi N."/>
            <person name="Ishii Y."/>
            <person name="Nakamura S."/>
            <person name="Hazama M."/>
            <person name="Nishine T."/>
            <person name="Harada A."/>
            <person name="Yamamoto R."/>
            <person name="Matsumoto H."/>
            <person name="Sakaguchi S."/>
            <person name="Ikegami T."/>
            <person name="Kashiwagi K."/>
            <person name="Fujiwake S."/>
            <person name="Inoue K."/>
            <person name="Togawa Y."/>
            <person name="Izawa M."/>
            <person name="Ohara E."/>
            <person name="Watahiki M."/>
            <person name="Yoneda Y."/>
            <person name="Ishikawa T."/>
            <person name="Ozawa K."/>
            <person name="Tanaka T."/>
            <person name="Matsuura S."/>
            <person name="Kawai J."/>
            <person name="Okazaki Y."/>
            <person name="Muramatsu M."/>
            <person name="Inoue Y."/>
            <person name="Kira A."/>
            <person name="Hayashizaki Y."/>
        </authorList>
    </citation>
    <scope>NUCLEOTIDE SEQUENCE</scope>
    <source>
        <strain evidence="1">NOD</strain>
    </source>
</reference>
<dbReference type="PROSITE" id="PS51257">
    <property type="entry name" value="PROKAR_LIPOPROTEIN"/>
    <property type="match status" value="1"/>
</dbReference>
<reference evidence="1" key="7">
    <citation type="journal article" date="2005" name="Science">
        <title>The Transcriptional Landscape of the Mammalian Genome.</title>
        <authorList>
            <consortium name="The FANTOM Consortium"/>
            <consortium name="Riken Genome Exploration Research Group and Genome Science Group (Genome Network Project Core Group)"/>
        </authorList>
    </citation>
    <scope>NUCLEOTIDE SEQUENCE</scope>
    <source>
        <strain evidence="1">NOD</strain>
    </source>
</reference>
<organism evidence="1">
    <name type="scientific">Mus musculus</name>
    <name type="common">Mouse</name>
    <dbReference type="NCBI Taxonomy" id="10090"/>
    <lineage>
        <taxon>Eukaryota</taxon>
        <taxon>Metazoa</taxon>
        <taxon>Chordata</taxon>
        <taxon>Craniata</taxon>
        <taxon>Vertebrata</taxon>
        <taxon>Euteleostomi</taxon>
        <taxon>Mammalia</taxon>
        <taxon>Eutheria</taxon>
        <taxon>Euarchontoglires</taxon>
        <taxon>Glires</taxon>
        <taxon>Rodentia</taxon>
        <taxon>Myomorpha</taxon>
        <taxon>Muroidea</taxon>
        <taxon>Muridae</taxon>
        <taxon>Murinae</taxon>
        <taxon>Mus</taxon>
        <taxon>Mus</taxon>
    </lineage>
</organism>
<gene>
    <name evidence="2" type="primary">Gm10624</name>
</gene>
<evidence type="ECO:0000313" key="2">
    <source>
        <dbReference type="MGI" id="MGI:3642550"/>
    </source>
</evidence>
<reference evidence="1" key="5">
    <citation type="journal article" date="2002" name="Nature">
        <title>Analysis of the mouse transcriptome based on functional annotation of 60,770 full-length cDNAs.</title>
        <authorList>
            <consortium name="The FANTOM Consortium and the RIKEN Genome Exploration Research Group Phase I and II Team"/>
        </authorList>
    </citation>
    <scope>NUCLEOTIDE SEQUENCE</scope>
    <source>
        <strain evidence="1">NOD</strain>
    </source>
</reference>
<sequence>MFCAFRFSPPPSSLQIGWNVVFTSCSIFSRLEISVKRPVGQPSILSLLRVNQLGNCQSQDFPRLSVKIVRGACGGSILFSQVLFVCPVLLGILKSRTLPYLSVCTPPQTRKCMYL</sequence>
<protein>
    <submittedName>
        <fullName evidence="1">Uncharacterized protein</fullName>
    </submittedName>
</protein>
<reference evidence="1" key="2">
    <citation type="journal article" date="2000" name="Genome Res.">
        <title>Normalization and subtraction of cap-trapper-selected cDNAs to prepare full-length cDNA libraries for rapid discovery of new genes.</title>
        <authorList>
            <person name="Carninci P."/>
            <person name="Shibata Y."/>
            <person name="Hayatsu N."/>
            <person name="Sugahara Y."/>
            <person name="Shibata K."/>
            <person name="Itoh M."/>
            <person name="Konno H."/>
            <person name="Okazaki Y."/>
            <person name="Muramatsu M."/>
            <person name="Hayashizaki Y."/>
        </authorList>
    </citation>
    <scope>NUCLEOTIDE SEQUENCE</scope>
    <source>
        <strain evidence="1">NOD</strain>
    </source>
</reference>
<name>Q3U3H4_MOUSE</name>
<reference evidence="1" key="6">
    <citation type="submission" date="2004-03" db="EMBL/GenBank/DDBJ databases">
        <authorList>
            <person name="Arakawa T."/>
            <person name="Carninci P."/>
            <person name="Fukuda S."/>
            <person name="Hashizume W."/>
            <person name="Hayashida K."/>
            <person name="Hori F."/>
            <person name="Iida J."/>
            <person name="Imamura K."/>
            <person name="Imotani K."/>
            <person name="Itoh M."/>
            <person name="Kanagawa S."/>
            <person name="Kawai J."/>
            <person name="Kojima M."/>
            <person name="Konno H."/>
            <person name="Murata M."/>
            <person name="Nakamura M."/>
            <person name="Ninomiya N."/>
            <person name="Nishiyori H."/>
            <person name="Nomura K."/>
            <person name="Ohno M."/>
            <person name="Sakazume N."/>
            <person name="Sano H."/>
            <person name="Sasaki D."/>
            <person name="Shibata K."/>
            <person name="Shiraki T."/>
            <person name="Tagami M."/>
            <person name="Tagami Y."/>
            <person name="Waki K."/>
            <person name="Watahiki A."/>
            <person name="Muramatsu M."/>
            <person name="Hayashizaki Y."/>
        </authorList>
    </citation>
    <scope>NUCLEOTIDE SEQUENCE</scope>
    <source>
        <strain evidence="1">NOD</strain>
    </source>
</reference>
<dbReference type="MGI" id="MGI:3642550">
    <property type="gene designation" value="Gm10624"/>
</dbReference>
<accession>Q3U3H4</accession>
<dbReference type="EMBL" id="AK154763">
    <property type="protein sequence ID" value="BAE32812.1"/>
    <property type="molecule type" value="mRNA"/>
</dbReference>
<reference evidence="1" key="8">
    <citation type="journal article" date="2005" name="Science">
        <title>Antisense Transcription in the Mammalian Transcriptome.</title>
        <authorList>
            <consortium name="RIKEN Genome Exploration Research Group and Genome Science Group (Genome Network Project Core Group) and the FANTOM Consortium"/>
        </authorList>
    </citation>
    <scope>NUCLEOTIDE SEQUENCE</scope>
    <source>
        <strain evidence="1">NOD</strain>
    </source>
</reference>